<reference evidence="2" key="1">
    <citation type="submission" date="2015-07" db="EMBL/GenBank/DDBJ databases">
        <title>Draft genome sequence of the purine-degrading Gottschalkia purinilyticum DSM 1384 (formerly Clostridium purinilyticum).</title>
        <authorList>
            <person name="Poehlein A."/>
            <person name="Schiel-Bengelsdorf B."/>
            <person name="Bengelsdorf F.R."/>
            <person name="Daniel R."/>
            <person name="Duerre P."/>
        </authorList>
    </citation>
    <scope>NUCLEOTIDE SEQUENCE [LARGE SCALE GENOMIC DNA]</scope>
    <source>
        <strain evidence="2">DSM 1384</strain>
    </source>
</reference>
<comment type="caution">
    <text evidence="1">The sequence shown here is derived from an EMBL/GenBank/DDBJ whole genome shotgun (WGS) entry which is preliminary data.</text>
</comment>
<dbReference type="Proteomes" id="UP000037267">
    <property type="component" value="Unassembled WGS sequence"/>
</dbReference>
<keyword evidence="2" id="KW-1185">Reference proteome</keyword>
<dbReference type="AlphaFoldDB" id="A0A0L0WAN3"/>
<dbReference type="EMBL" id="LGSS01000006">
    <property type="protein sequence ID" value="KNF08551.1"/>
    <property type="molecule type" value="Genomic_DNA"/>
</dbReference>
<name>A0A0L0WAN3_GOTPU</name>
<dbReference type="STRING" id="1503.CLPU_6c00370"/>
<dbReference type="OrthoDB" id="9802430at2"/>
<evidence type="ECO:0000313" key="2">
    <source>
        <dbReference type="Proteomes" id="UP000037267"/>
    </source>
</evidence>
<proteinExistence type="predicted"/>
<organism evidence="1 2">
    <name type="scientific">Gottschalkia purinilytica</name>
    <name type="common">Clostridium purinilyticum</name>
    <dbReference type="NCBI Taxonomy" id="1503"/>
    <lineage>
        <taxon>Bacteria</taxon>
        <taxon>Bacillati</taxon>
        <taxon>Bacillota</taxon>
        <taxon>Tissierellia</taxon>
        <taxon>Tissierellales</taxon>
        <taxon>Gottschalkiaceae</taxon>
        <taxon>Gottschalkia</taxon>
    </lineage>
</organism>
<sequence length="104" mass="12178">MNFKEQLSKDINDVFFNLNEFSEIHTIGRSQVEIIVDSDKLQDRSKKEYDGIHVGDILYFIKEEDLIKTPKPGDVQLFDNRPCVVFDIRKDKGLYEIILKLNSN</sequence>
<accession>A0A0L0WAN3</accession>
<gene>
    <name evidence="1" type="ORF">CLPU_6c00370</name>
</gene>
<evidence type="ECO:0000313" key="1">
    <source>
        <dbReference type="EMBL" id="KNF08551.1"/>
    </source>
</evidence>
<protein>
    <submittedName>
        <fullName evidence="1">Uncharacterized protein</fullName>
    </submittedName>
</protein>
<dbReference type="RefSeq" id="WP_050355073.1">
    <property type="nucleotide sequence ID" value="NZ_LGSS01000006.1"/>
</dbReference>